<keyword evidence="2" id="KW-1185">Reference proteome</keyword>
<dbReference type="CDD" id="cd02603">
    <property type="entry name" value="HAD_sEH-N_like"/>
    <property type="match status" value="1"/>
</dbReference>
<dbReference type="SFLD" id="SFLDS00003">
    <property type="entry name" value="Haloacid_Dehalogenase"/>
    <property type="match status" value="1"/>
</dbReference>
<dbReference type="NCBIfam" id="TIGR01509">
    <property type="entry name" value="HAD-SF-IA-v3"/>
    <property type="match status" value="1"/>
</dbReference>
<dbReference type="Gene3D" id="1.10.150.240">
    <property type="entry name" value="Putative phosphatase, domain 2"/>
    <property type="match status" value="1"/>
</dbReference>
<name>A0A1I1SRT8_9BACT</name>
<protein>
    <submittedName>
        <fullName evidence="1">Putative hydrolase of the HAD superfamily</fullName>
    </submittedName>
</protein>
<evidence type="ECO:0000313" key="1">
    <source>
        <dbReference type="EMBL" id="SFD45790.1"/>
    </source>
</evidence>
<dbReference type="InterPro" id="IPR023198">
    <property type="entry name" value="PGP-like_dom2"/>
</dbReference>
<accession>A0A1I1SRT8</accession>
<dbReference type="STRING" id="662367.SAMN05216167_105108"/>
<dbReference type="SUPFAM" id="SSF56784">
    <property type="entry name" value="HAD-like"/>
    <property type="match status" value="1"/>
</dbReference>
<dbReference type="InterPro" id="IPR006439">
    <property type="entry name" value="HAD-SF_hydro_IA"/>
</dbReference>
<dbReference type="EMBL" id="FOLQ01000005">
    <property type="protein sequence ID" value="SFD45790.1"/>
    <property type="molecule type" value="Genomic_DNA"/>
</dbReference>
<dbReference type="GO" id="GO:0016787">
    <property type="term" value="F:hydrolase activity"/>
    <property type="evidence" value="ECO:0007669"/>
    <property type="project" value="UniProtKB-KW"/>
</dbReference>
<dbReference type="InterPro" id="IPR036412">
    <property type="entry name" value="HAD-like_sf"/>
</dbReference>
<sequence length="209" mass="24455">MIAQQSIQAIFLDIGGVLLTNGWDQQARQRGSQQFGLDFNVLNERHHRIFDTYESGKMTLDEYLTRIVFYEPRDFSRETFTQFILDQSEPHTAMIDLFRRLKKQYGLKLFAVNNEGRELNAYRIEHFGLKELFDAFMSSCYVHVRKPDPEIFRIALDISQIDPAQVIYFDDRQMFVEVAQSVGIQAFQHLDYESTCQKLATLGFSITED</sequence>
<evidence type="ECO:0000313" key="2">
    <source>
        <dbReference type="Proteomes" id="UP000198598"/>
    </source>
</evidence>
<keyword evidence="1" id="KW-0378">Hydrolase</keyword>
<dbReference type="InterPro" id="IPR023214">
    <property type="entry name" value="HAD_sf"/>
</dbReference>
<reference evidence="1 2" key="1">
    <citation type="submission" date="2016-10" db="EMBL/GenBank/DDBJ databases">
        <authorList>
            <person name="de Groot N.N."/>
        </authorList>
    </citation>
    <scope>NUCLEOTIDE SEQUENCE [LARGE SCALE GENOMIC DNA]</scope>
    <source>
        <strain evidence="1 2">DSM 26130</strain>
    </source>
</reference>
<gene>
    <name evidence="1" type="ORF">SAMN05216167_105108</name>
</gene>
<dbReference type="Proteomes" id="UP000198598">
    <property type="component" value="Unassembled WGS sequence"/>
</dbReference>
<dbReference type="Gene3D" id="3.40.50.1000">
    <property type="entry name" value="HAD superfamily/HAD-like"/>
    <property type="match status" value="1"/>
</dbReference>
<dbReference type="OrthoDB" id="9797415at2"/>
<dbReference type="RefSeq" id="WP_093827461.1">
    <property type="nucleotide sequence ID" value="NZ_FOLQ01000005.1"/>
</dbReference>
<organism evidence="1 2">
    <name type="scientific">Spirosoma endophyticum</name>
    <dbReference type="NCBI Taxonomy" id="662367"/>
    <lineage>
        <taxon>Bacteria</taxon>
        <taxon>Pseudomonadati</taxon>
        <taxon>Bacteroidota</taxon>
        <taxon>Cytophagia</taxon>
        <taxon>Cytophagales</taxon>
        <taxon>Cytophagaceae</taxon>
        <taxon>Spirosoma</taxon>
    </lineage>
</organism>
<dbReference type="PANTHER" id="PTHR43611:SF3">
    <property type="entry name" value="FLAVIN MONONUCLEOTIDE HYDROLASE 1, CHLOROPLATIC"/>
    <property type="match status" value="1"/>
</dbReference>
<dbReference type="SFLD" id="SFLDG01129">
    <property type="entry name" value="C1.5:_HAD__Beta-PGM__Phosphata"/>
    <property type="match status" value="1"/>
</dbReference>
<dbReference type="Pfam" id="PF00702">
    <property type="entry name" value="Hydrolase"/>
    <property type="match status" value="1"/>
</dbReference>
<dbReference type="AlphaFoldDB" id="A0A1I1SRT8"/>
<proteinExistence type="predicted"/>
<dbReference type="PANTHER" id="PTHR43611">
    <property type="entry name" value="ALPHA-D-GLUCOSE 1-PHOSPHATE PHOSPHATASE"/>
    <property type="match status" value="1"/>
</dbReference>